<gene>
    <name evidence="1" type="ORF">PsorP6_001731</name>
</gene>
<proteinExistence type="predicted"/>
<reference evidence="1 2" key="1">
    <citation type="journal article" date="2022" name="bioRxiv">
        <title>The genome of the oomycete Peronosclerospora sorghi, a cosmopolitan pathogen of maize and sorghum, is inflated with dispersed pseudogenes.</title>
        <authorList>
            <person name="Fletcher K."/>
            <person name="Martin F."/>
            <person name="Isakeit T."/>
            <person name="Cavanaugh K."/>
            <person name="Magill C."/>
            <person name="Michelmore R."/>
        </authorList>
    </citation>
    <scope>NUCLEOTIDE SEQUENCE [LARGE SCALE GENOMIC DNA]</scope>
    <source>
        <strain evidence="1">P6</strain>
    </source>
</reference>
<keyword evidence="2" id="KW-1185">Reference proteome</keyword>
<evidence type="ECO:0000313" key="1">
    <source>
        <dbReference type="EMBL" id="KAI9920959.1"/>
    </source>
</evidence>
<organism evidence="1 2">
    <name type="scientific">Peronosclerospora sorghi</name>
    <dbReference type="NCBI Taxonomy" id="230839"/>
    <lineage>
        <taxon>Eukaryota</taxon>
        <taxon>Sar</taxon>
        <taxon>Stramenopiles</taxon>
        <taxon>Oomycota</taxon>
        <taxon>Peronosporomycetes</taxon>
        <taxon>Peronosporales</taxon>
        <taxon>Peronosporaceae</taxon>
        <taxon>Peronosclerospora</taxon>
    </lineage>
</organism>
<dbReference type="EMBL" id="CM047580">
    <property type="protein sequence ID" value="KAI9920959.1"/>
    <property type="molecule type" value="Genomic_DNA"/>
</dbReference>
<accession>A0ACC0WSC9</accession>
<evidence type="ECO:0000313" key="2">
    <source>
        <dbReference type="Proteomes" id="UP001163321"/>
    </source>
</evidence>
<comment type="caution">
    <text evidence="1">The sequence shown here is derived from an EMBL/GenBank/DDBJ whole genome shotgun (WGS) entry which is preliminary data.</text>
</comment>
<protein>
    <submittedName>
        <fullName evidence="1">Uncharacterized protein</fullName>
    </submittedName>
</protein>
<sequence length="126" mass="14306">MYGGSTGGWESLAVQVYYPDEYSGCWSFCPGAFDFRRFQKVNLLQNKNAYYARDDWTRKNCGARRDYLGAIRESMAKENHHELVMGSQGRSGGQRDSWQAFYSPLNATDGYPAAIGINSRELIILK</sequence>
<dbReference type="Proteomes" id="UP001163321">
    <property type="component" value="Chromosome 1"/>
</dbReference>
<name>A0ACC0WSC9_9STRA</name>